<dbReference type="InterPro" id="IPR003663">
    <property type="entry name" value="Sugar/inositol_transpt"/>
</dbReference>
<dbReference type="InterPro" id="IPR050549">
    <property type="entry name" value="MFS_Trehalose_Transporter"/>
</dbReference>
<feature type="transmembrane region" description="Helical" evidence="8">
    <location>
        <begin position="126"/>
        <end position="148"/>
    </location>
</feature>
<dbReference type="GO" id="GO:0022857">
    <property type="term" value="F:transmembrane transporter activity"/>
    <property type="evidence" value="ECO:0007669"/>
    <property type="project" value="InterPro"/>
</dbReference>
<keyword evidence="2" id="KW-1003">Cell membrane</keyword>
<evidence type="ECO:0000256" key="7">
    <source>
        <dbReference type="ARBA" id="ARBA00024348"/>
    </source>
</evidence>
<evidence type="ECO:0000256" key="2">
    <source>
        <dbReference type="ARBA" id="ARBA00022475"/>
    </source>
</evidence>
<dbReference type="AlphaFoldDB" id="A0A087UQ78"/>
<keyword evidence="11" id="KW-1185">Reference proteome</keyword>
<feature type="transmembrane region" description="Helical" evidence="8">
    <location>
        <begin position="101"/>
        <end position="120"/>
    </location>
</feature>
<dbReference type="Proteomes" id="UP000054359">
    <property type="component" value="Unassembled WGS sequence"/>
</dbReference>
<comment type="subcellular location">
    <subcellularLocation>
        <location evidence="1">Cell membrane</location>
        <topology evidence="1">Multi-pass membrane protein</topology>
    </subcellularLocation>
</comment>
<evidence type="ECO:0000313" key="10">
    <source>
        <dbReference type="EMBL" id="KFM79517.1"/>
    </source>
</evidence>
<keyword evidence="5 8" id="KW-0472">Membrane</keyword>
<feature type="non-terminal residue" evidence="10">
    <location>
        <position position="476"/>
    </location>
</feature>
<gene>
    <name evidence="10" type="ORF">X975_12341</name>
</gene>
<dbReference type="OrthoDB" id="6339427at2759"/>
<dbReference type="InterPro" id="IPR020846">
    <property type="entry name" value="MFS_dom"/>
</dbReference>
<dbReference type="PROSITE" id="PS00216">
    <property type="entry name" value="SUGAR_TRANSPORT_1"/>
    <property type="match status" value="1"/>
</dbReference>
<evidence type="ECO:0000313" key="11">
    <source>
        <dbReference type="Proteomes" id="UP000054359"/>
    </source>
</evidence>
<dbReference type="EMBL" id="KK120997">
    <property type="protein sequence ID" value="KFM79517.1"/>
    <property type="molecule type" value="Genomic_DNA"/>
</dbReference>
<name>A0A087UQ78_STEMI</name>
<evidence type="ECO:0000256" key="3">
    <source>
        <dbReference type="ARBA" id="ARBA00022692"/>
    </source>
</evidence>
<dbReference type="Pfam" id="PF00083">
    <property type="entry name" value="Sugar_tr"/>
    <property type="match status" value="1"/>
</dbReference>
<dbReference type="InterPro" id="IPR005829">
    <property type="entry name" value="Sugar_transporter_CS"/>
</dbReference>
<evidence type="ECO:0000256" key="5">
    <source>
        <dbReference type="ARBA" id="ARBA00023136"/>
    </source>
</evidence>
<feature type="transmembrane region" description="Helical" evidence="8">
    <location>
        <begin position="434"/>
        <end position="453"/>
    </location>
</feature>
<keyword evidence="3 8" id="KW-0812">Transmembrane</keyword>
<reference evidence="10 11" key="1">
    <citation type="submission" date="2013-11" db="EMBL/GenBank/DDBJ databases">
        <title>Genome sequencing of Stegodyphus mimosarum.</title>
        <authorList>
            <person name="Bechsgaard J."/>
        </authorList>
    </citation>
    <scope>NUCLEOTIDE SEQUENCE [LARGE SCALE GENOMIC DNA]</scope>
</reference>
<feature type="transmembrane region" description="Helical" evidence="8">
    <location>
        <begin position="263"/>
        <end position="290"/>
    </location>
</feature>
<evidence type="ECO:0000256" key="1">
    <source>
        <dbReference type="ARBA" id="ARBA00004651"/>
    </source>
</evidence>
<keyword evidence="6" id="KW-0325">Glycoprotein</keyword>
<feature type="domain" description="Major facilitator superfamily (MFS) profile" evidence="9">
    <location>
        <begin position="31"/>
        <end position="457"/>
    </location>
</feature>
<dbReference type="InterPro" id="IPR036259">
    <property type="entry name" value="MFS_trans_sf"/>
</dbReference>
<evidence type="ECO:0000256" key="6">
    <source>
        <dbReference type="ARBA" id="ARBA00023180"/>
    </source>
</evidence>
<evidence type="ECO:0000256" key="4">
    <source>
        <dbReference type="ARBA" id="ARBA00022989"/>
    </source>
</evidence>
<evidence type="ECO:0000256" key="8">
    <source>
        <dbReference type="SAM" id="Phobius"/>
    </source>
</evidence>
<dbReference type="PROSITE" id="PS00217">
    <property type="entry name" value="SUGAR_TRANSPORT_2"/>
    <property type="match status" value="1"/>
</dbReference>
<dbReference type="PANTHER" id="PTHR48021:SF1">
    <property type="entry name" value="GH07001P-RELATED"/>
    <property type="match status" value="1"/>
</dbReference>
<sequence>MSLCLSDMTIHKNNDKKPLVAVVNLRNTHIAAVSAFLYIVVLGMSTAYSAPATVDMKRPGSRFMDITAEEISWIASLPGLSGALGNFVSGFASQKLGRRAVFMYVSTTYVTSWLMVAYASSMTWIYIGRFLTGICAGICAVAAPAYVVEISTTEIRGLLTSGYQIAFSFGVFLVMALGIVLRWSWLAISAAVIAVCAGYLMYMMPESPPWLIRESKNKEAMKGLKFLKGKYCDIDKEFREISDNMAQQPTDGIRLRDVLDPTLYKPLIIAVSLMFFQQLSGVNSLMAYVVDIFESGQRFIDPHVAATCVAAVQVIGTAISGMLMDKAGRKVLFTISGSFMTLSLIVLGLHNLLSTRCEMDMTLFGWVPLVSFVIYMSAFSIGYGPIPFVIAPEIVPIHSRSTVLAVASVSSSLFSFATTKLFDNMRTALGVYGLYWTYAFFALLGCLFCCFFIPETKGKTIHEINRGFSSNNNESL</sequence>
<feature type="transmembrane region" description="Helical" evidence="8">
    <location>
        <begin position="302"/>
        <end position="324"/>
    </location>
</feature>
<feature type="transmembrane region" description="Helical" evidence="8">
    <location>
        <begin position="365"/>
        <end position="390"/>
    </location>
</feature>
<feature type="transmembrane region" description="Helical" evidence="8">
    <location>
        <begin position="185"/>
        <end position="204"/>
    </location>
</feature>
<feature type="transmembrane region" description="Helical" evidence="8">
    <location>
        <begin position="402"/>
        <end position="422"/>
    </location>
</feature>
<dbReference type="Gene3D" id="1.20.1250.20">
    <property type="entry name" value="MFS general substrate transporter like domains"/>
    <property type="match status" value="1"/>
</dbReference>
<evidence type="ECO:0000259" key="9">
    <source>
        <dbReference type="PROSITE" id="PS50850"/>
    </source>
</evidence>
<protein>
    <submittedName>
        <fullName evidence="10">Facilitated trehalose transporter Tret1</fullName>
    </submittedName>
</protein>
<proteinExistence type="inferred from homology"/>
<accession>A0A087UQ78</accession>
<dbReference type="PANTHER" id="PTHR48021">
    <property type="match status" value="1"/>
</dbReference>
<dbReference type="InterPro" id="IPR005828">
    <property type="entry name" value="MFS_sugar_transport-like"/>
</dbReference>
<keyword evidence="4 8" id="KW-1133">Transmembrane helix</keyword>
<dbReference type="GO" id="GO:0005886">
    <property type="term" value="C:plasma membrane"/>
    <property type="evidence" value="ECO:0007669"/>
    <property type="project" value="UniProtKB-SubCell"/>
</dbReference>
<comment type="similarity">
    <text evidence="7">Belongs to the major facilitator superfamily. Sugar transporter (TC 2.A.1.1) family. Trehalose transporter subfamily.</text>
</comment>
<dbReference type="SUPFAM" id="SSF103473">
    <property type="entry name" value="MFS general substrate transporter"/>
    <property type="match status" value="1"/>
</dbReference>
<dbReference type="PRINTS" id="PR00171">
    <property type="entry name" value="SUGRTRNSPORT"/>
</dbReference>
<dbReference type="PROSITE" id="PS50850">
    <property type="entry name" value="MFS"/>
    <property type="match status" value="1"/>
</dbReference>
<feature type="transmembrane region" description="Helical" evidence="8">
    <location>
        <begin position="160"/>
        <end position="179"/>
    </location>
</feature>
<organism evidence="10 11">
    <name type="scientific">Stegodyphus mimosarum</name>
    <name type="common">African social velvet spider</name>
    <dbReference type="NCBI Taxonomy" id="407821"/>
    <lineage>
        <taxon>Eukaryota</taxon>
        <taxon>Metazoa</taxon>
        <taxon>Ecdysozoa</taxon>
        <taxon>Arthropoda</taxon>
        <taxon>Chelicerata</taxon>
        <taxon>Arachnida</taxon>
        <taxon>Araneae</taxon>
        <taxon>Araneomorphae</taxon>
        <taxon>Entelegynae</taxon>
        <taxon>Eresoidea</taxon>
        <taxon>Eresidae</taxon>
        <taxon>Stegodyphus</taxon>
    </lineage>
</organism>
<feature type="transmembrane region" description="Helical" evidence="8">
    <location>
        <begin position="30"/>
        <end position="51"/>
    </location>
</feature>
<feature type="transmembrane region" description="Helical" evidence="8">
    <location>
        <begin position="331"/>
        <end position="353"/>
    </location>
</feature>
<dbReference type="STRING" id="407821.A0A087UQ78"/>
<dbReference type="FunFam" id="1.20.1250.20:FF:000055">
    <property type="entry name" value="Facilitated trehalose transporter Tret1-2 homolog"/>
    <property type="match status" value="1"/>
</dbReference>
<feature type="transmembrane region" description="Helical" evidence="8">
    <location>
        <begin position="71"/>
        <end position="89"/>
    </location>
</feature>
<dbReference type="OMA" id="KWAMYLF"/>